<feature type="transmembrane region" description="Helical" evidence="1">
    <location>
        <begin position="6"/>
        <end position="29"/>
    </location>
</feature>
<evidence type="ECO:0000313" key="3">
    <source>
        <dbReference type="Proteomes" id="UP000191418"/>
    </source>
</evidence>
<reference evidence="2 3" key="1">
    <citation type="submission" date="2017-01" db="EMBL/GenBank/DDBJ databases">
        <title>Genome Sequencing of a Marine Spirillum, Oceanospirillum multiglobuliferum ATCC 33336, from Japan.</title>
        <authorList>
            <person name="Carney J.G."/>
            <person name="Trachtenberg A.M."/>
            <person name="Rheaume B.A."/>
            <person name="Linnane J.D."/>
            <person name="Pitts N.L."/>
            <person name="Mykles D.L."/>
            <person name="Maclea K.S."/>
        </authorList>
    </citation>
    <scope>NUCLEOTIDE SEQUENCE [LARGE SCALE GENOMIC DNA]</scope>
    <source>
        <strain evidence="2 3">ATCC 33336</strain>
    </source>
</reference>
<evidence type="ECO:0000313" key="2">
    <source>
        <dbReference type="EMBL" id="OPX55757.1"/>
    </source>
</evidence>
<keyword evidence="1" id="KW-0812">Transmembrane</keyword>
<name>A0A1T4NLM9_9GAMM</name>
<sequence length="126" mass="13768">MYAAIKHIHLLTVAISLGLFLLRSVWMLLDSPQLQKRWVKILPHIIDTALLVSALSLCVIIGQYPFAEGWLTAKVLGLVAYIVFGTLALKRGKTKTIRTAALVAAFISVAYIVGAAIKHSPMSWLG</sequence>
<dbReference type="InterPro" id="IPR007360">
    <property type="entry name" value="SirB"/>
</dbReference>
<proteinExistence type="predicted"/>
<dbReference type="STRING" id="64969.SAMN02745127_01160"/>
<keyword evidence="1" id="KW-1133">Transmembrane helix</keyword>
<protein>
    <submittedName>
        <fullName evidence="2">Regulator SirB</fullName>
    </submittedName>
</protein>
<feature type="transmembrane region" description="Helical" evidence="1">
    <location>
        <begin position="96"/>
        <end position="117"/>
    </location>
</feature>
<feature type="transmembrane region" description="Helical" evidence="1">
    <location>
        <begin position="41"/>
        <end position="64"/>
    </location>
</feature>
<keyword evidence="1" id="KW-0472">Membrane</keyword>
<dbReference type="Proteomes" id="UP000191418">
    <property type="component" value="Unassembled WGS sequence"/>
</dbReference>
<organism evidence="2 3">
    <name type="scientific">Oceanospirillum multiglobuliferum</name>
    <dbReference type="NCBI Taxonomy" id="64969"/>
    <lineage>
        <taxon>Bacteria</taxon>
        <taxon>Pseudomonadati</taxon>
        <taxon>Pseudomonadota</taxon>
        <taxon>Gammaproteobacteria</taxon>
        <taxon>Oceanospirillales</taxon>
        <taxon>Oceanospirillaceae</taxon>
        <taxon>Oceanospirillum</taxon>
    </lineage>
</organism>
<dbReference type="PANTHER" id="PTHR39594">
    <property type="entry name" value="PROTEIN YCHQ"/>
    <property type="match status" value="1"/>
</dbReference>
<accession>A0A1T4NLM9</accession>
<feature type="transmembrane region" description="Helical" evidence="1">
    <location>
        <begin position="70"/>
        <end position="89"/>
    </location>
</feature>
<dbReference type="PANTHER" id="PTHR39594:SF1">
    <property type="entry name" value="PROTEIN YCHQ"/>
    <property type="match status" value="1"/>
</dbReference>
<dbReference type="AlphaFoldDB" id="A0A1T4NLM9"/>
<dbReference type="OrthoDB" id="5588650at2"/>
<dbReference type="GO" id="GO:0005886">
    <property type="term" value="C:plasma membrane"/>
    <property type="evidence" value="ECO:0007669"/>
    <property type="project" value="TreeGrafter"/>
</dbReference>
<evidence type="ECO:0000256" key="1">
    <source>
        <dbReference type="SAM" id="Phobius"/>
    </source>
</evidence>
<dbReference type="RefSeq" id="WP_078744782.1">
    <property type="nucleotide sequence ID" value="NZ_FUXG01000006.1"/>
</dbReference>
<keyword evidence="3" id="KW-1185">Reference proteome</keyword>
<dbReference type="Pfam" id="PF04247">
    <property type="entry name" value="SirB"/>
    <property type="match status" value="1"/>
</dbReference>
<gene>
    <name evidence="2" type="ORF">BTE48_07660</name>
</gene>
<comment type="caution">
    <text evidence="2">The sequence shown here is derived from an EMBL/GenBank/DDBJ whole genome shotgun (WGS) entry which is preliminary data.</text>
</comment>
<dbReference type="PIRSF" id="PIRSF005610">
    <property type="entry name" value="SirB"/>
    <property type="match status" value="1"/>
</dbReference>
<dbReference type="EMBL" id="MTSM01000007">
    <property type="protein sequence ID" value="OPX55757.1"/>
    <property type="molecule type" value="Genomic_DNA"/>
</dbReference>